<dbReference type="Proteomes" id="UP000061382">
    <property type="component" value="Chromosome"/>
</dbReference>
<dbReference type="AlphaFoldDB" id="A0A0P0C7Q8"/>
<dbReference type="InterPro" id="IPR038765">
    <property type="entry name" value="Papain-like_cys_pep_sf"/>
</dbReference>
<dbReference type="Gene3D" id="3.10.620.30">
    <property type="match status" value="1"/>
</dbReference>
<evidence type="ECO:0000313" key="3">
    <source>
        <dbReference type="Proteomes" id="UP000061382"/>
    </source>
</evidence>
<dbReference type="InterPro" id="IPR002931">
    <property type="entry name" value="Transglutaminase-like"/>
</dbReference>
<organism evidence="2 3">
    <name type="scientific">Rufibacter tibetensis</name>
    <dbReference type="NCBI Taxonomy" id="512763"/>
    <lineage>
        <taxon>Bacteria</taxon>
        <taxon>Pseudomonadati</taxon>
        <taxon>Bacteroidota</taxon>
        <taxon>Cytophagia</taxon>
        <taxon>Cytophagales</taxon>
        <taxon>Hymenobacteraceae</taxon>
        <taxon>Rufibacter</taxon>
    </lineage>
</organism>
<accession>A0A0P0C7Q8</accession>
<dbReference type="PANTHER" id="PTHR33490:SF12">
    <property type="entry name" value="BLL5557 PROTEIN"/>
    <property type="match status" value="1"/>
</dbReference>
<dbReference type="SUPFAM" id="SSF54001">
    <property type="entry name" value="Cysteine proteinases"/>
    <property type="match status" value="1"/>
</dbReference>
<reference evidence="2 3" key="1">
    <citation type="submission" date="2015-08" db="EMBL/GenBank/DDBJ databases">
        <title>Complete genome sequence of Rufibacter tibetensis strain 1351t, a radiation-resistant bacterium from tibet plateau.</title>
        <authorList>
            <person name="Dai J."/>
        </authorList>
    </citation>
    <scope>NUCLEOTIDE SEQUENCE [LARGE SCALE GENOMIC DNA]</scope>
    <source>
        <strain evidence="2 3">1351</strain>
    </source>
</reference>
<dbReference type="Gene3D" id="2.60.40.2250">
    <property type="match status" value="1"/>
</dbReference>
<proteinExistence type="predicted"/>
<dbReference type="EMBL" id="CP012643">
    <property type="protein sequence ID" value="ALI99457.1"/>
    <property type="molecule type" value="Genomic_DNA"/>
</dbReference>
<keyword evidence="3" id="KW-1185">Reference proteome</keyword>
<feature type="domain" description="Transglutaminase-like" evidence="1">
    <location>
        <begin position="161"/>
        <end position="221"/>
    </location>
</feature>
<gene>
    <name evidence="2" type="ORF">DC20_11360</name>
</gene>
<dbReference type="PATRIC" id="fig|512763.3.peg.2498"/>
<dbReference type="Pfam" id="PF01841">
    <property type="entry name" value="Transglut_core"/>
    <property type="match status" value="1"/>
</dbReference>
<dbReference type="Pfam" id="PF21295">
    <property type="entry name" value="Bact_transglu_N_2"/>
    <property type="match status" value="1"/>
</dbReference>
<evidence type="ECO:0000313" key="2">
    <source>
        <dbReference type="EMBL" id="ALI99457.1"/>
    </source>
</evidence>
<dbReference type="STRING" id="512763.DC20_11360"/>
<dbReference type="RefSeq" id="WP_062543938.1">
    <property type="nucleotide sequence ID" value="NZ_CP012643.1"/>
</dbReference>
<dbReference type="OrthoDB" id="9804872at2"/>
<sequence length="280" mass="31155">MKLAVTVKMKYEIISSSSVILSILPFKSDTQKVWDEAFEAVPGVTMQEVPAAAGEKRMKIIEVPDAGSVTFAFSAKVENQIQTIPSHQLVDVAIPLMPASVIRYLHPSRYCQSDRLYKFAHHKFGNIHHAFDKVIAVRDWIHENVEYRGGYSTSHTSAFDTITEQVGVCRDFAHLGVALCRALTIPARYFTGYAYQLQPSDFHACFEAYLGGHWVLFDSTKMVPLNGMAKIATGADATETAFASTFGNLHFQNHEVSVELLDPDFEPVDSFSTTQGYSFS</sequence>
<dbReference type="SMART" id="SM00460">
    <property type="entry name" value="TGc"/>
    <property type="match status" value="1"/>
</dbReference>
<name>A0A0P0C7Q8_9BACT</name>
<dbReference type="KEGG" id="rti:DC20_11360"/>
<dbReference type="InterPro" id="IPR048930">
    <property type="entry name" value="Bact_transglu_N_2"/>
</dbReference>
<dbReference type="PANTHER" id="PTHR33490">
    <property type="entry name" value="BLR5614 PROTEIN-RELATED"/>
    <property type="match status" value="1"/>
</dbReference>
<protein>
    <submittedName>
        <fullName evidence="2">Transglutaminase</fullName>
    </submittedName>
</protein>
<evidence type="ECO:0000259" key="1">
    <source>
        <dbReference type="SMART" id="SM00460"/>
    </source>
</evidence>